<dbReference type="NCBIfam" id="TIGR00654">
    <property type="entry name" value="PhzF_family"/>
    <property type="match status" value="1"/>
</dbReference>
<dbReference type="GO" id="GO:0005737">
    <property type="term" value="C:cytoplasm"/>
    <property type="evidence" value="ECO:0007669"/>
    <property type="project" value="TreeGrafter"/>
</dbReference>
<dbReference type="Pfam" id="PF02567">
    <property type="entry name" value="PhzC-PhzF"/>
    <property type="match status" value="1"/>
</dbReference>
<name>A0A6A5Z7I6_9PLEO</name>
<dbReference type="AlphaFoldDB" id="A0A6A5Z7I6"/>
<gene>
    <name evidence="2" type="ORF">BDV96DRAFT_646456</name>
</gene>
<dbReference type="PANTHER" id="PTHR13774">
    <property type="entry name" value="PHENAZINE BIOSYNTHESIS PROTEIN"/>
    <property type="match status" value="1"/>
</dbReference>
<dbReference type="SUPFAM" id="SSF54506">
    <property type="entry name" value="Diaminopimelate epimerase-like"/>
    <property type="match status" value="1"/>
</dbReference>
<evidence type="ECO:0000313" key="3">
    <source>
        <dbReference type="Proteomes" id="UP000799770"/>
    </source>
</evidence>
<keyword evidence="3" id="KW-1185">Reference proteome</keyword>
<accession>A0A6A5Z7I6</accession>
<evidence type="ECO:0008006" key="4">
    <source>
        <dbReference type="Google" id="ProtNLM"/>
    </source>
</evidence>
<dbReference type="Gene3D" id="3.10.310.10">
    <property type="entry name" value="Diaminopimelate Epimerase, Chain A, domain 1"/>
    <property type="match status" value="2"/>
</dbReference>
<dbReference type="PANTHER" id="PTHR13774:SF32">
    <property type="entry name" value="ANTISENSE-ENHANCING SEQUENCE 1"/>
    <property type="match status" value="1"/>
</dbReference>
<reference evidence="2" key="1">
    <citation type="journal article" date="2020" name="Stud. Mycol.">
        <title>101 Dothideomycetes genomes: a test case for predicting lifestyles and emergence of pathogens.</title>
        <authorList>
            <person name="Haridas S."/>
            <person name="Albert R."/>
            <person name="Binder M."/>
            <person name="Bloem J."/>
            <person name="Labutti K."/>
            <person name="Salamov A."/>
            <person name="Andreopoulos B."/>
            <person name="Baker S."/>
            <person name="Barry K."/>
            <person name="Bills G."/>
            <person name="Bluhm B."/>
            <person name="Cannon C."/>
            <person name="Castanera R."/>
            <person name="Culley D."/>
            <person name="Daum C."/>
            <person name="Ezra D."/>
            <person name="Gonzalez J."/>
            <person name="Henrissat B."/>
            <person name="Kuo A."/>
            <person name="Liang C."/>
            <person name="Lipzen A."/>
            <person name="Lutzoni F."/>
            <person name="Magnuson J."/>
            <person name="Mondo S."/>
            <person name="Nolan M."/>
            <person name="Ohm R."/>
            <person name="Pangilinan J."/>
            <person name="Park H.-J."/>
            <person name="Ramirez L."/>
            <person name="Alfaro M."/>
            <person name="Sun H."/>
            <person name="Tritt A."/>
            <person name="Yoshinaga Y."/>
            <person name="Zwiers L.-H."/>
            <person name="Turgeon B."/>
            <person name="Goodwin S."/>
            <person name="Spatafora J."/>
            <person name="Crous P."/>
            <person name="Grigoriev I."/>
        </authorList>
    </citation>
    <scope>NUCLEOTIDE SEQUENCE</scope>
    <source>
        <strain evidence="2">CBS 627.86</strain>
    </source>
</reference>
<dbReference type="InterPro" id="IPR003719">
    <property type="entry name" value="Phenazine_PhzF-like"/>
</dbReference>
<dbReference type="EMBL" id="ML977323">
    <property type="protein sequence ID" value="KAF2115459.1"/>
    <property type="molecule type" value="Genomic_DNA"/>
</dbReference>
<protein>
    <recommendedName>
        <fullName evidence="4">Diaminopimelate epimerase-like protein</fullName>
    </recommendedName>
</protein>
<sequence length="321" mass="35067">MSAAKEAQVEFITFDVFTSKRYEGNPLAVVKIPNSTSLSQKQKQDIAREFNLSETTFWHQPTGIGELPTWTVDIFMTTKELPFAGHPTIGTACYLLSSIAKERGLTEGIINGQFNIKAGKIDLVYDVASNRARAGIPHDVHVHEKTWSQQDLSNLQPRLAQTSESQGFELKENYPIVSIVKGMTFVLIELSSLEALELVKTTSGSIHVEGLDEGWGPSFIGTYFFVRLAGKTDGTRVIRTRMIEGTMEDSATGSAASDLAAYLSLVEGQAGQTLRYDIVQGVEMGRRSNIGVEVVLAEQSGIAQLYLEGSAVQVMEGKLAL</sequence>
<organism evidence="2 3">
    <name type="scientific">Lophiotrema nucula</name>
    <dbReference type="NCBI Taxonomy" id="690887"/>
    <lineage>
        <taxon>Eukaryota</taxon>
        <taxon>Fungi</taxon>
        <taxon>Dikarya</taxon>
        <taxon>Ascomycota</taxon>
        <taxon>Pezizomycotina</taxon>
        <taxon>Dothideomycetes</taxon>
        <taxon>Pleosporomycetidae</taxon>
        <taxon>Pleosporales</taxon>
        <taxon>Lophiotremataceae</taxon>
        <taxon>Lophiotrema</taxon>
    </lineage>
</organism>
<dbReference type="OrthoDB" id="412383at2759"/>
<evidence type="ECO:0000313" key="2">
    <source>
        <dbReference type="EMBL" id="KAF2115459.1"/>
    </source>
</evidence>
<dbReference type="Proteomes" id="UP000799770">
    <property type="component" value="Unassembled WGS sequence"/>
</dbReference>
<proteinExistence type="predicted"/>
<evidence type="ECO:0000256" key="1">
    <source>
        <dbReference type="PIRSR" id="PIRSR016184-1"/>
    </source>
</evidence>
<feature type="active site" evidence="1">
    <location>
        <position position="54"/>
    </location>
</feature>
<dbReference type="GO" id="GO:0016853">
    <property type="term" value="F:isomerase activity"/>
    <property type="evidence" value="ECO:0007669"/>
    <property type="project" value="TreeGrafter"/>
</dbReference>
<dbReference type="PIRSF" id="PIRSF016184">
    <property type="entry name" value="PhzC_PhzF"/>
    <property type="match status" value="1"/>
</dbReference>